<dbReference type="GO" id="GO:0006261">
    <property type="term" value="P:DNA-templated DNA replication"/>
    <property type="evidence" value="ECO:0007669"/>
    <property type="project" value="TreeGrafter"/>
</dbReference>
<dbReference type="NCBIfam" id="NF004046">
    <property type="entry name" value="PRK05563.1"/>
    <property type="match status" value="1"/>
</dbReference>
<name>A0A6S6TLY0_9GAMM</name>
<evidence type="ECO:0000256" key="9">
    <source>
        <dbReference type="ARBA" id="ARBA00022932"/>
    </source>
</evidence>
<sequence>MSYQVLARKWRPQNFEQMVGQQHVLRALLTSLNENRLHHAYLFTGTRGVGKTTIARIFAKSLNCETGISAAPCGTCRSCIEIAEGRHVDLIEVDAASRTKVEDTRDLLDNVQYAPTHGRFKIYLIDEVHMLSSHSFNALLKTLEEPPPHVKFLFATTDPQKLPVTILSRCLQFSLKRMSVDMISTYLGEVLKEEAVEFTDPALRVIARAADGSMRDALSLTDQAIVTGEGKVQDQSVQDMLGMLPHEHLFALLKALQASDATEVLAVIEGMAQLTTDFLQAADSLISMLHQLAITQVVPQDDLDADLKQLSEQISSADLQLYYQMALYGRRDLPLNPDPRSGFEMLLLRMLAFQLDNRTKTPLQSNSEPKKKL</sequence>
<dbReference type="SUPFAM" id="SSF52540">
    <property type="entry name" value="P-loop containing nucleoside triphosphate hydrolases"/>
    <property type="match status" value="1"/>
</dbReference>
<accession>A0A6S6TLY0</accession>
<evidence type="ECO:0000256" key="4">
    <source>
        <dbReference type="ARBA" id="ARBA00022705"/>
    </source>
</evidence>
<keyword evidence="2 11" id="KW-0808">Transferase</keyword>
<dbReference type="EMBL" id="CACVAV010000299">
    <property type="protein sequence ID" value="CAA6819187.1"/>
    <property type="molecule type" value="Genomic_DNA"/>
</dbReference>
<evidence type="ECO:0000256" key="5">
    <source>
        <dbReference type="ARBA" id="ARBA00022723"/>
    </source>
</evidence>
<dbReference type="InterPro" id="IPR001270">
    <property type="entry name" value="ClpA/B"/>
</dbReference>
<evidence type="ECO:0000256" key="1">
    <source>
        <dbReference type="ARBA" id="ARBA00006360"/>
    </source>
</evidence>
<comment type="catalytic activity">
    <reaction evidence="10 11">
        <text>DNA(n) + a 2'-deoxyribonucleoside 5'-triphosphate = DNA(n+1) + diphosphate</text>
        <dbReference type="Rhea" id="RHEA:22508"/>
        <dbReference type="Rhea" id="RHEA-COMP:17339"/>
        <dbReference type="Rhea" id="RHEA-COMP:17340"/>
        <dbReference type="ChEBI" id="CHEBI:33019"/>
        <dbReference type="ChEBI" id="CHEBI:61560"/>
        <dbReference type="ChEBI" id="CHEBI:173112"/>
        <dbReference type="EC" id="2.7.7.7"/>
    </reaction>
</comment>
<dbReference type="Gene3D" id="3.40.50.300">
    <property type="entry name" value="P-loop containing nucleotide triphosphate hydrolases"/>
    <property type="match status" value="1"/>
</dbReference>
<dbReference type="InterPro" id="IPR022754">
    <property type="entry name" value="DNA_pol_III_gamma-3"/>
</dbReference>
<dbReference type="NCBIfam" id="NF005942">
    <property type="entry name" value="PRK07994.1"/>
    <property type="match status" value="1"/>
</dbReference>
<evidence type="ECO:0000256" key="11">
    <source>
        <dbReference type="RuleBase" id="RU364063"/>
    </source>
</evidence>
<dbReference type="Gene3D" id="1.20.272.10">
    <property type="match status" value="1"/>
</dbReference>
<dbReference type="Pfam" id="PF13177">
    <property type="entry name" value="DNA_pol3_delta2"/>
    <property type="match status" value="1"/>
</dbReference>
<evidence type="ECO:0000313" key="13">
    <source>
        <dbReference type="EMBL" id="CAA6819187.1"/>
    </source>
</evidence>
<keyword evidence="8 11" id="KW-0067">ATP-binding</keyword>
<dbReference type="FunFam" id="1.20.272.10:FF:000003">
    <property type="entry name" value="DNA polymerase III subunit gamma/tau"/>
    <property type="match status" value="1"/>
</dbReference>
<comment type="subunit">
    <text evidence="11">DNA polymerase III contains a core (composed of alpha, epsilon and theta chains) that associates with a tau subunit. This core dimerizes to form the POLIII' complex. PolIII' associates with the gamma complex (composed of gamma, delta, delta', psi and chi chains) and with the beta chain to form the complete DNA polymerase III complex.</text>
</comment>
<dbReference type="GO" id="GO:0003677">
    <property type="term" value="F:DNA binding"/>
    <property type="evidence" value="ECO:0007669"/>
    <property type="project" value="InterPro"/>
</dbReference>
<dbReference type="Gene3D" id="1.10.8.60">
    <property type="match status" value="1"/>
</dbReference>
<dbReference type="Pfam" id="PF22608">
    <property type="entry name" value="DNAX_ATPase_lid"/>
    <property type="match status" value="1"/>
</dbReference>
<comment type="similarity">
    <text evidence="1 11">Belongs to the DnaX/STICHEL family.</text>
</comment>
<dbReference type="InterPro" id="IPR008921">
    <property type="entry name" value="DNA_pol3_clamp-load_cplx_C"/>
</dbReference>
<dbReference type="FunFam" id="3.40.50.300:FF:000014">
    <property type="entry name" value="DNA polymerase III subunit gamma/tau"/>
    <property type="match status" value="1"/>
</dbReference>
<dbReference type="InterPro" id="IPR050238">
    <property type="entry name" value="DNA_Rep/Repair_Clamp_Loader"/>
</dbReference>
<keyword evidence="3 11" id="KW-0548">Nucleotidyltransferase</keyword>
<dbReference type="GO" id="GO:0009360">
    <property type="term" value="C:DNA polymerase III complex"/>
    <property type="evidence" value="ECO:0007669"/>
    <property type="project" value="InterPro"/>
</dbReference>
<dbReference type="PRINTS" id="PR00300">
    <property type="entry name" value="CLPPROTEASEA"/>
</dbReference>
<dbReference type="PANTHER" id="PTHR11669:SF0">
    <property type="entry name" value="PROTEIN STICHEL-LIKE 2"/>
    <property type="match status" value="1"/>
</dbReference>
<evidence type="ECO:0000256" key="7">
    <source>
        <dbReference type="ARBA" id="ARBA00022833"/>
    </source>
</evidence>
<dbReference type="InterPro" id="IPR003593">
    <property type="entry name" value="AAA+_ATPase"/>
</dbReference>
<dbReference type="SMART" id="SM00382">
    <property type="entry name" value="AAA"/>
    <property type="match status" value="1"/>
</dbReference>
<keyword evidence="9 11" id="KW-0239">DNA-directed DNA polymerase</keyword>
<dbReference type="InterPro" id="IPR027417">
    <property type="entry name" value="P-loop_NTPase"/>
</dbReference>
<dbReference type="FunFam" id="1.10.8.60:FF:000013">
    <property type="entry name" value="DNA polymerase III subunit gamma/tau"/>
    <property type="match status" value="1"/>
</dbReference>
<gene>
    <name evidence="11" type="primary">dnaX</name>
    <name evidence="13" type="ORF">HELGO_WM20864</name>
</gene>
<dbReference type="Pfam" id="PF12169">
    <property type="entry name" value="DNA_pol3_gamma3"/>
    <property type="match status" value="1"/>
</dbReference>
<evidence type="ECO:0000256" key="3">
    <source>
        <dbReference type="ARBA" id="ARBA00022695"/>
    </source>
</evidence>
<dbReference type="InterPro" id="IPR012763">
    <property type="entry name" value="DNA_pol_III_sug/sutau_N"/>
</dbReference>
<reference evidence="13" key="1">
    <citation type="submission" date="2020-01" db="EMBL/GenBank/DDBJ databases">
        <authorList>
            <person name="Meier V. D."/>
            <person name="Meier V D."/>
        </authorList>
    </citation>
    <scope>NUCLEOTIDE SEQUENCE</scope>
    <source>
        <strain evidence="13">HLG_WM_MAG_08</strain>
    </source>
</reference>
<dbReference type="CDD" id="cd18137">
    <property type="entry name" value="HLD_clamp_pol_III_gamma_tau"/>
    <property type="match status" value="1"/>
</dbReference>
<dbReference type="GO" id="GO:0046872">
    <property type="term" value="F:metal ion binding"/>
    <property type="evidence" value="ECO:0007669"/>
    <property type="project" value="UniProtKB-KW"/>
</dbReference>
<dbReference type="GO" id="GO:0003887">
    <property type="term" value="F:DNA-directed DNA polymerase activity"/>
    <property type="evidence" value="ECO:0007669"/>
    <property type="project" value="UniProtKB-KW"/>
</dbReference>
<keyword evidence="5" id="KW-0479">Metal-binding</keyword>
<feature type="domain" description="AAA+ ATPase" evidence="12">
    <location>
        <begin position="37"/>
        <end position="177"/>
    </location>
</feature>
<dbReference type="CDD" id="cd00009">
    <property type="entry name" value="AAA"/>
    <property type="match status" value="1"/>
</dbReference>
<comment type="function">
    <text evidence="11">DNA polymerase III is a complex, multichain enzyme responsible for most of the replicative synthesis in bacteria. This DNA polymerase also exhibits 3' to 5' exonuclease activity.</text>
</comment>
<evidence type="ECO:0000256" key="8">
    <source>
        <dbReference type="ARBA" id="ARBA00022840"/>
    </source>
</evidence>
<dbReference type="AlphaFoldDB" id="A0A6S6TLY0"/>
<dbReference type="PANTHER" id="PTHR11669">
    <property type="entry name" value="REPLICATION FACTOR C / DNA POLYMERASE III GAMMA-TAU SUBUNIT"/>
    <property type="match status" value="1"/>
</dbReference>
<protein>
    <recommendedName>
        <fullName evidence="11">DNA polymerase III subunit gamma/tau</fullName>
        <ecNumber evidence="11">2.7.7.7</ecNumber>
    </recommendedName>
</protein>
<dbReference type="EC" id="2.7.7.7" evidence="11"/>
<dbReference type="SUPFAM" id="SSF48019">
    <property type="entry name" value="post-AAA+ oligomerization domain-like"/>
    <property type="match status" value="1"/>
</dbReference>
<dbReference type="InterPro" id="IPR045085">
    <property type="entry name" value="HLD_clamp_pol_III_gamma_tau"/>
</dbReference>
<keyword evidence="6 11" id="KW-0547">Nucleotide-binding</keyword>
<dbReference type="NCBIfam" id="TIGR02397">
    <property type="entry name" value="dnaX_nterm"/>
    <property type="match status" value="1"/>
</dbReference>
<evidence type="ECO:0000256" key="2">
    <source>
        <dbReference type="ARBA" id="ARBA00022679"/>
    </source>
</evidence>
<evidence type="ECO:0000259" key="12">
    <source>
        <dbReference type="SMART" id="SM00382"/>
    </source>
</evidence>
<keyword evidence="7" id="KW-0862">Zinc</keyword>
<proteinExistence type="inferred from homology"/>
<evidence type="ECO:0000256" key="10">
    <source>
        <dbReference type="ARBA" id="ARBA00049244"/>
    </source>
</evidence>
<keyword evidence="4 11" id="KW-0235">DNA replication</keyword>
<evidence type="ECO:0000256" key="6">
    <source>
        <dbReference type="ARBA" id="ARBA00022741"/>
    </source>
</evidence>
<organism evidence="13">
    <name type="scientific">uncultured Thiotrichaceae bacterium</name>
    <dbReference type="NCBI Taxonomy" id="298394"/>
    <lineage>
        <taxon>Bacteria</taxon>
        <taxon>Pseudomonadati</taxon>
        <taxon>Pseudomonadota</taxon>
        <taxon>Gammaproteobacteria</taxon>
        <taxon>Thiotrichales</taxon>
        <taxon>Thiotrichaceae</taxon>
        <taxon>environmental samples</taxon>
    </lineage>
</organism>
<dbReference type="GO" id="GO:0005524">
    <property type="term" value="F:ATP binding"/>
    <property type="evidence" value="ECO:0007669"/>
    <property type="project" value="UniProtKB-KW"/>
</dbReference>